<protein>
    <submittedName>
        <fullName evidence="5">AraC family transcriptional regulator</fullName>
    </submittedName>
</protein>
<keyword evidence="6" id="KW-1185">Reference proteome</keyword>
<reference evidence="5 6" key="1">
    <citation type="submission" date="2018-04" db="EMBL/GenBank/DDBJ databases">
        <title>Draft Genome Sequence of Phosphate-Solubilizing Chryseobacterium sp. ISE14 that is a Biocontrol and Plant Growth-Promoting Rhizobacterium Isolated from Cucumber.</title>
        <authorList>
            <person name="Jeong J.-J."/>
            <person name="Sang M.K."/>
            <person name="Choi I.-G."/>
            <person name="Kim K.D."/>
        </authorList>
    </citation>
    <scope>NUCLEOTIDE SEQUENCE [LARGE SCALE GENOMIC DNA]</scope>
    <source>
        <strain evidence="5 6">ISE14</strain>
    </source>
</reference>
<evidence type="ECO:0000313" key="6">
    <source>
        <dbReference type="Proteomes" id="UP000236594"/>
    </source>
</evidence>
<dbReference type="Proteomes" id="UP000236594">
    <property type="component" value="Unassembled WGS sequence"/>
</dbReference>
<dbReference type="SUPFAM" id="SSF46689">
    <property type="entry name" value="Homeodomain-like"/>
    <property type="match status" value="2"/>
</dbReference>
<accession>A0A316XDV3</accession>
<feature type="domain" description="HTH araC/xylS-type" evidence="4">
    <location>
        <begin position="164"/>
        <end position="259"/>
    </location>
</feature>
<dbReference type="SMART" id="SM00342">
    <property type="entry name" value="HTH_ARAC"/>
    <property type="match status" value="1"/>
</dbReference>
<dbReference type="PANTHER" id="PTHR46796">
    <property type="entry name" value="HTH-TYPE TRANSCRIPTIONAL ACTIVATOR RHAS-RELATED"/>
    <property type="match status" value="1"/>
</dbReference>
<keyword evidence="1" id="KW-0805">Transcription regulation</keyword>
<dbReference type="InterPro" id="IPR054015">
    <property type="entry name" value="ExsA-like_N"/>
</dbReference>
<name>A0A316XDV3_9FLAO</name>
<organism evidence="5 6">
    <name type="scientific">Chryseobacterium phosphatilyticum</name>
    <dbReference type="NCBI Taxonomy" id="475075"/>
    <lineage>
        <taxon>Bacteria</taxon>
        <taxon>Pseudomonadati</taxon>
        <taxon>Bacteroidota</taxon>
        <taxon>Flavobacteriia</taxon>
        <taxon>Flavobacteriales</taxon>
        <taxon>Weeksellaceae</taxon>
        <taxon>Chryseobacterium group</taxon>
        <taxon>Chryseobacterium</taxon>
    </lineage>
</organism>
<proteinExistence type="predicted"/>
<dbReference type="InterPro" id="IPR018060">
    <property type="entry name" value="HTH_AraC"/>
</dbReference>
<dbReference type="InterPro" id="IPR050204">
    <property type="entry name" value="AraC_XylS_family_regulators"/>
</dbReference>
<dbReference type="OrthoDB" id="4480133at2"/>
<sequence>MKITEIKSCFVGPAVSPEQFISEHFFLFLAKGIMNGYDGNKHYKLKPGESCIVRKNRLARYNKQKDNNEFEKVIFIFDEQFLKDFQKKHSLSFQNFYSKDAFISIKKDKLIDHFLLSLEPYYNDSGNINDAFSDIKREELLLILLQLHPELSDVLFDFGIPGRLDLEQFMQKNYKFNVNVERLAFLTGRSLSAFKRDFKKIFNETPNRWLVKRRLQEARFLIEEKKQRPVDIYLDLGFEDFSHFSFAFKKEFGISAKNL</sequence>
<evidence type="ECO:0000256" key="1">
    <source>
        <dbReference type="ARBA" id="ARBA00023015"/>
    </source>
</evidence>
<evidence type="ECO:0000256" key="3">
    <source>
        <dbReference type="ARBA" id="ARBA00023163"/>
    </source>
</evidence>
<dbReference type="Pfam" id="PF12833">
    <property type="entry name" value="HTH_18"/>
    <property type="match status" value="1"/>
</dbReference>
<evidence type="ECO:0000259" key="4">
    <source>
        <dbReference type="PROSITE" id="PS01124"/>
    </source>
</evidence>
<dbReference type="Pfam" id="PF22200">
    <property type="entry name" value="ExsA_N"/>
    <property type="match status" value="1"/>
</dbReference>
<dbReference type="Gene3D" id="1.10.10.60">
    <property type="entry name" value="Homeodomain-like"/>
    <property type="match status" value="1"/>
</dbReference>
<keyword evidence="3" id="KW-0804">Transcription</keyword>
<dbReference type="GO" id="GO:0043565">
    <property type="term" value="F:sequence-specific DNA binding"/>
    <property type="evidence" value="ECO:0007669"/>
    <property type="project" value="InterPro"/>
</dbReference>
<evidence type="ECO:0000256" key="2">
    <source>
        <dbReference type="ARBA" id="ARBA00023125"/>
    </source>
</evidence>
<keyword evidence="2" id="KW-0238">DNA-binding</keyword>
<gene>
    <name evidence="5" type="ORF">C1631_004370</name>
</gene>
<dbReference type="EMBL" id="PPED02000001">
    <property type="protein sequence ID" value="PWN71857.1"/>
    <property type="molecule type" value="Genomic_DNA"/>
</dbReference>
<dbReference type="PANTHER" id="PTHR46796:SF13">
    <property type="entry name" value="HTH-TYPE TRANSCRIPTIONAL ACTIVATOR RHAS"/>
    <property type="match status" value="1"/>
</dbReference>
<dbReference type="InterPro" id="IPR009057">
    <property type="entry name" value="Homeodomain-like_sf"/>
</dbReference>
<dbReference type="GO" id="GO:0003700">
    <property type="term" value="F:DNA-binding transcription factor activity"/>
    <property type="evidence" value="ECO:0007669"/>
    <property type="project" value="InterPro"/>
</dbReference>
<dbReference type="AlphaFoldDB" id="A0A316XDV3"/>
<comment type="caution">
    <text evidence="5">The sequence shown here is derived from an EMBL/GenBank/DDBJ whole genome shotgun (WGS) entry which is preliminary data.</text>
</comment>
<dbReference type="PROSITE" id="PS01124">
    <property type="entry name" value="HTH_ARAC_FAMILY_2"/>
    <property type="match status" value="1"/>
</dbReference>
<evidence type="ECO:0000313" key="5">
    <source>
        <dbReference type="EMBL" id="PWN71857.1"/>
    </source>
</evidence>
<dbReference type="RefSeq" id="WP_109710689.1">
    <property type="nucleotide sequence ID" value="NZ_PPED02000001.1"/>
</dbReference>